<dbReference type="InterPro" id="IPR043132">
    <property type="entry name" value="BCAT-like_C"/>
</dbReference>
<dbReference type="Gene3D" id="3.60.120.10">
    <property type="entry name" value="Anthranilate synthase"/>
    <property type="match status" value="1"/>
</dbReference>
<comment type="caution">
    <text evidence="2">The sequence shown here is derived from an EMBL/GenBank/DDBJ whole genome shotgun (WGS) entry which is preliminary data.</text>
</comment>
<dbReference type="Pfam" id="PF01063">
    <property type="entry name" value="Aminotran_4"/>
    <property type="match status" value="1"/>
</dbReference>
<dbReference type="Gene3D" id="3.20.10.10">
    <property type="entry name" value="D-amino Acid Aminotransferase, subunit A, domain 2"/>
    <property type="match status" value="1"/>
</dbReference>
<dbReference type="InterPro" id="IPR019999">
    <property type="entry name" value="Anth_synth_I-like"/>
</dbReference>
<dbReference type="InterPro" id="IPR036038">
    <property type="entry name" value="Aminotransferase-like"/>
</dbReference>
<reference evidence="2 3" key="1">
    <citation type="submission" date="2018-06" db="EMBL/GenBank/DDBJ databases">
        <title>Complete genome of Desulfovibrio indonesiensis P37SLT.</title>
        <authorList>
            <person name="Crispim J.S."/>
            <person name="Vidigal P.M.P."/>
            <person name="Silva L.C.F."/>
            <person name="Laguardia C.N."/>
            <person name="Araujo L.C."/>
            <person name="Dias R.S."/>
            <person name="Sousa M.P."/>
            <person name="Paula S.O."/>
            <person name="Silva C."/>
        </authorList>
    </citation>
    <scope>NUCLEOTIDE SEQUENCE [LARGE SCALE GENOMIC DNA]</scope>
    <source>
        <strain evidence="2 3">P37SLT</strain>
    </source>
</reference>
<dbReference type="GO" id="GO:0046820">
    <property type="term" value="F:4-amino-4-deoxychorismate synthase activity"/>
    <property type="evidence" value="ECO:0007669"/>
    <property type="project" value="UniProtKB-EC"/>
</dbReference>
<dbReference type="SUPFAM" id="SSF56322">
    <property type="entry name" value="ADC synthase"/>
    <property type="match status" value="1"/>
</dbReference>
<dbReference type="Proteomes" id="UP000448292">
    <property type="component" value="Unassembled WGS sequence"/>
</dbReference>
<proteinExistence type="predicted"/>
<dbReference type="InterPro" id="IPR005801">
    <property type="entry name" value="ADC_synthase"/>
</dbReference>
<dbReference type="GO" id="GO:0009396">
    <property type="term" value="P:folic acid-containing compound biosynthetic process"/>
    <property type="evidence" value="ECO:0007669"/>
    <property type="project" value="InterPro"/>
</dbReference>
<dbReference type="PANTHER" id="PTHR11236">
    <property type="entry name" value="AMINOBENZOATE/ANTHRANILATE SYNTHASE"/>
    <property type="match status" value="1"/>
</dbReference>
<dbReference type="OrthoDB" id="9803598at2"/>
<keyword evidence="2" id="KW-0032">Aminotransferase</keyword>
<accession>A0A7M3MBD1</accession>
<evidence type="ECO:0000313" key="3">
    <source>
        <dbReference type="Proteomes" id="UP000448292"/>
    </source>
</evidence>
<name>A0A7M3MBD1_9BACT</name>
<dbReference type="EC" id="2.6.1.85" evidence="2"/>
<protein>
    <submittedName>
        <fullName evidence="2">Aminodeoxychorismate synthase component I</fullName>
        <ecNumber evidence="2">2.6.1.85</ecNumber>
    </submittedName>
</protein>
<dbReference type="SUPFAM" id="SSF56752">
    <property type="entry name" value="D-aminoacid aminotransferase-like PLP-dependent enzymes"/>
    <property type="match status" value="1"/>
</dbReference>
<dbReference type="NCBIfam" id="TIGR00553">
    <property type="entry name" value="pabB"/>
    <property type="match status" value="1"/>
</dbReference>
<evidence type="ECO:0000313" key="2">
    <source>
        <dbReference type="EMBL" id="TVM14874.1"/>
    </source>
</evidence>
<keyword evidence="2" id="KW-0808">Transferase</keyword>
<dbReference type="PANTHER" id="PTHR11236:SF50">
    <property type="entry name" value="AMINODEOXYCHORISMATE SYNTHASE COMPONENT 1"/>
    <property type="match status" value="1"/>
</dbReference>
<dbReference type="PRINTS" id="PR00095">
    <property type="entry name" value="ANTSNTHASEI"/>
</dbReference>
<keyword evidence="3" id="KW-1185">Reference proteome</keyword>
<dbReference type="RefSeq" id="WP_144304378.1">
    <property type="nucleotide sequence ID" value="NZ_QMIE01000020.1"/>
</dbReference>
<dbReference type="AlphaFoldDB" id="A0A7M3MBD1"/>
<dbReference type="EMBL" id="QMIE01000020">
    <property type="protein sequence ID" value="TVM14874.1"/>
    <property type="molecule type" value="Genomic_DNA"/>
</dbReference>
<dbReference type="Pfam" id="PF00425">
    <property type="entry name" value="Chorismate_bind"/>
    <property type="match status" value="1"/>
</dbReference>
<dbReference type="InterPro" id="IPR015890">
    <property type="entry name" value="Chorismate_C"/>
</dbReference>
<sequence>METIIAHSNAEVQAGLACVEEAAANGLRAAVMLAYEAAPAFDPAFRVHDPGDFPLLWAAIYEDESAKGAPAAGPYTLGEWSRAVSQEEHARAVGAVREYIRQGETYQVNYTMPFTSPFEGDCSAWYADVASRAGVGYPAYLDMGRHAVLCFSPELFFRRSGSVLDVRPMKGTMARGRWTEEDETRRAELAACPKNRAENVMIVDLLRNDLGRIAEPGSVRPHRLHNIEQYPTVFQMTSSVDARLRDGVGLPEIMTALFPCGSVTGAPKVRTMEIIRELEAGPRLAYCGAMGLVGPGRAATFCVPIRTVVVDKEAGQARFCAGGGIVWDSAEDDEHEECLEKMRFLRESPPEFDLLETMLYEQRGGQGAWFLLDGHLARLEASARHFGFPYDGQAVQDALATAVSGCAEGFHKVRLLASDTGGVRVEIARLAEDSVGPPAMREATPPDAATCRTVRIAFADEPELRVSSADPFLCHKTTNRGVYSRALEAWPDCDDVVLANERGEVTEACQANVVARIKGELVTPPRESGLLNGVFRQYLLDAGSVVERPLTLADLAAADEVWLVNSVRGWQLVKEGVGGSSGDI</sequence>
<feature type="domain" description="Chorismate-utilising enzyme C-terminal" evidence="1">
    <location>
        <begin position="86"/>
        <end position="341"/>
    </location>
</feature>
<evidence type="ECO:0000259" key="1">
    <source>
        <dbReference type="Pfam" id="PF00425"/>
    </source>
</evidence>
<dbReference type="InterPro" id="IPR043131">
    <property type="entry name" value="BCAT-like_N"/>
</dbReference>
<dbReference type="Gene3D" id="3.30.470.10">
    <property type="match status" value="1"/>
</dbReference>
<gene>
    <name evidence="2" type="primary">pabB</name>
    <name evidence="2" type="ORF">DPQ33_16755</name>
</gene>
<dbReference type="GO" id="GO:0000162">
    <property type="term" value="P:L-tryptophan biosynthetic process"/>
    <property type="evidence" value="ECO:0007669"/>
    <property type="project" value="TreeGrafter"/>
</dbReference>
<dbReference type="InterPro" id="IPR005802">
    <property type="entry name" value="ADC_synth_comp_1"/>
</dbReference>
<dbReference type="InterPro" id="IPR001544">
    <property type="entry name" value="Aminotrans_IV"/>
</dbReference>
<organism evidence="2 3">
    <name type="scientific">Oceanidesulfovibrio indonesiensis</name>
    <dbReference type="NCBI Taxonomy" id="54767"/>
    <lineage>
        <taxon>Bacteria</taxon>
        <taxon>Pseudomonadati</taxon>
        <taxon>Thermodesulfobacteriota</taxon>
        <taxon>Desulfovibrionia</taxon>
        <taxon>Desulfovibrionales</taxon>
        <taxon>Desulfovibrionaceae</taxon>
        <taxon>Oceanidesulfovibrio</taxon>
    </lineage>
</organism>